<reference evidence="2 3" key="1">
    <citation type="submission" date="2024-09" db="EMBL/GenBank/DDBJ databases">
        <authorList>
            <person name="Sun Q."/>
            <person name="Mori K."/>
        </authorList>
    </citation>
    <scope>NUCLEOTIDE SEQUENCE [LARGE SCALE GENOMIC DNA]</scope>
    <source>
        <strain evidence="2 3">CECT 8365</strain>
    </source>
</reference>
<dbReference type="RefSeq" id="WP_278011866.1">
    <property type="nucleotide sequence ID" value="NZ_CP121112.1"/>
</dbReference>
<evidence type="ECO:0000313" key="3">
    <source>
        <dbReference type="Proteomes" id="UP001589562"/>
    </source>
</evidence>
<keyword evidence="1" id="KW-1133">Transmembrane helix</keyword>
<keyword evidence="1" id="KW-0812">Transmembrane</keyword>
<evidence type="ECO:0000256" key="1">
    <source>
        <dbReference type="SAM" id="Phobius"/>
    </source>
</evidence>
<organism evidence="2 3">
    <name type="scientific">Flavobacterium gyeonganense</name>
    <dbReference type="NCBI Taxonomy" id="1310418"/>
    <lineage>
        <taxon>Bacteria</taxon>
        <taxon>Pseudomonadati</taxon>
        <taxon>Bacteroidota</taxon>
        <taxon>Flavobacteriia</taxon>
        <taxon>Flavobacteriales</taxon>
        <taxon>Flavobacteriaceae</taxon>
        <taxon>Flavobacterium</taxon>
    </lineage>
</organism>
<gene>
    <name evidence="2" type="ORF">ACFFVK_11500</name>
</gene>
<dbReference type="Proteomes" id="UP001589562">
    <property type="component" value="Unassembled WGS sequence"/>
</dbReference>
<accession>A0ABV5HBG5</accession>
<dbReference type="EMBL" id="JBHMFE010000014">
    <property type="protein sequence ID" value="MFB9109203.1"/>
    <property type="molecule type" value="Genomic_DNA"/>
</dbReference>
<feature type="transmembrane region" description="Helical" evidence="1">
    <location>
        <begin position="12"/>
        <end position="32"/>
    </location>
</feature>
<feature type="transmembrane region" description="Helical" evidence="1">
    <location>
        <begin position="52"/>
        <end position="71"/>
    </location>
</feature>
<feature type="transmembrane region" description="Helical" evidence="1">
    <location>
        <begin position="124"/>
        <end position="147"/>
    </location>
</feature>
<comment type="caution">
    <text evidence="2">The sequence shown here is derived from an EMBL/GenBank/DDBJ whole genome shotgun (WGS) entry which is preliminary data.</text>
</comment>
<keyword evidence="1" id="KW-0472">Membrane</keyword>
<feature type="transmembrane region" description="Helical" evidence="1">
    <location>
        <begin position="159"/>
        <end position="177"/>
    </location>
</feature>
<proteinExistence type="predicted"/>
<sequence>MKAKILLKYSTYGIPLIIFISIIPQFYYYSLFGINLGSYISLVEIPLLFTNNLLFLFIIFLIPFLIIVSLFGKRIGAENTNAIEAISDFSVKKRFQFYLKDNIITIITILTYCILSFINEKYSFFITPALLMFLLMLFNIFLKEAIIENKIELNDETTTALNSLQLLIAIVILLLLIENRNAKKLQNEISLNSITIITEKRVYLCKYTLQYIGRTKDFTFIYDQKKKRMEIIKNSDIITEKIESK</sequence>
<protein>
    <submittedName>
        <fullName evidence="2">Uncharacterized protein</fullName>
    </submittedName>
</protein>
<keyword evidence="3" id="KW-1185">Reference proteome</keyword>
<name>A0ABV5HBG5_9FLAO</name>
<evidence type="ECO:0000313" key="2">
    <source>
        <dbReference type="EMBL" id="MFB9109203.1"/>
    </source>
</evidence>
<feature type="transmembrane region" description="Helical" evidence="1">
    <location>
        <begin position="97"/>
        <end position="118"/>
    </location>
</feature>